<feature type="compositionally biased region" description="Low complexity" evidence="7">
    <location>
        <begin position="17"/>
        <end position="31"/>
    </location>
</feature>
<accession>A0A9N8UZJ7</accession>
<dbReference type="Gene3D" id="3.30.200.60">
    <property type="entry name" value="Peptidase C65 Otubain, subdomain 1"/>
    <property type="match status" value="1"/>
</dbReference>
<feature type="compositionally biased region" description="Basic and acidic residues" evidence="7">
    <location>
        <begin position="46"/>
        <end position="61"/>
    </location>
</feature>
<name>A0A9N8UZJ7_FUNMO</name>
<dbReference type="GO" id="GO:0043130">
    <property type="term" value="F:ubiquitin binding"/>
    <property type="evidence" value="ECO:0007669"/>
    <property type="project" value="TreeGrafter"/>
</dbReference>
<feature type="domain" description="OTU" evidence="8">
    <location>
        <begin position="174"/>
        <end position="378"/>
    </location>
</feature>
<dbReference type="PROSITE" id="PS50802">
    <property type="entry name" value="OTU"/>
    <property type="match status" value="1"/>
</dbReference>
<proteinExistence type="predicted"/>
<organism evidence="9 10">
    <name type="scientific">Funneliformis mosseae</name>
    <name type="common">Endomycorrhizal fungus</name>
    <name type="synonym">Glomus mosseae</name>
    <dbReference type="NCBI Taxonomy" id="27381"/>
    <lineage>
        <taxon>Eukaryota</taxon>
        <taxon>Fungi</taxon>
        <taxon>Fungi incertae sedis</taxon>
        <taxon>Mucoromycota</taxon>
        <taxon>Glomeromycotina</taxon>
        <taxon>Glomeromycetes</taxon>
        <taxon>Glomerales</taxon>
        <taxon>Glomeraceae</taxon>
        <taxon>Funneliformis</taxon>
    </lineage>
</organism>
<dbReference type="CDD" id="cd22749">
    <property type="entry name" value="Otubain_C65"/>
    <property type="match status" value="1"/>
</dbReference>
<dbReference type="SUPFAM" id="SSF54001">
    <property type="entry name" value="Cysteine proteinases"/>
    <property type="match status" value="1"/>
</dbReference>
<evidence type="ECO:0000256" key="3">
    <source>
        <dbReference type="ARBA" id="ARBA00022670"/>
    </source>
</evidence>
<dbReference type="Pfam" id="PF10275">
    <property type="entry name" value="Peptidase_C65"/>
    <property type="match status" value="1"/>
</dbReference>
<dbReference type="InterPro" id="IPR019400">
    <property type="entry name" value="Peptidase_C65_otubain"/>
</dbReference>
<keyword evidence="3" id="KW-0645">Protease</keyword>
<feature type="region of interest" description="Disordered" evidence="7">
    <location>
        <begin position="1"/>
        <end position="113"/>
    </location>
</feature>
<reference evidence="9" key="1">
    <citation type="submission" date="2021-06" db="EMBL/GenBank/DDBJ databases">
        <authorList>
            <person name="Kallberg Y."/>
            <person name="Tangrot J."/>
            <person name="Rosling A."/>
        </authorList>
    </citation>
    <scope>NUCLEOTIDE SEQUENCE</scope>
    <source>
        <strain evidence="9">87-6 pot B 2015</strain>
    </source>
</reference>
<dbReference type="GO" id="GO:0004843">
    <property type="term" value="F:cysteine-type deubiquitinase activity"/>
    <property type="evidence" value="ECO:0007669"/>
    <property type="project" value="UniProtKB-EC"/>
</dbReference>
<dbReference type="Gene3D" id="1.20.1300.20">
    <property type="entry name" value="Peptidase C65 Otubain, subdomain 2"/>
    <property type="match status" value="1"/>
</dbReference>
<gene>
    <name evidence="9" type="ORF">FMOSSE_LOCUS327</name>
</gene>
<evidence type="ECO:0000259" key="8">
    <source>
        <dbReference type="PROSITE" id="PS50802"/>
    </source>
</evidence>
<evidence type="ECO:0000256" key="6">
    <source>
        <dbReference type="ARBA" id="ARBA00022807"/>
    </source>
</evidence>
<dbReference type="GO" id="GO:0006508">
    <property type="term" value="P:proteolysis"/>
    <property type="evidence" value="ECO:0007669"/>
    <property type="project" value="UniProtKB-KW"/>
</dbReference>
<dbReference type="Proteomes" id="UP000789375">
    <property type="component" value="Unassembled WGS sequence"/>
</dbReference>
<keyword evidence="4" id="KW-0833">Ubl conjugation pathway</keyword>
<dbReference type="PANTHER" id="PTHR12931">
    <property type="entry name" value="UBIQUITIN THIOLESTERASE PROTEIN OTUB"/>
    <property type="match status" value="1"/>
</dbReference>
<evidence type="ECO:0000256" key="4">
    <source>
        <dbReference type="ARBA" id="ARBA00022786"/>
    </source>
</evidence>
<dbReference type="EMBL" id="CAJVPP010000030">
    <property type="protein sequence ID" value="CAG8435948.1"/>
    <property type="molecule type" value="Genomic_DNA"/>
</dbReference>
<evidence type="ECO:0000313" key="9">
    <source>
        <dbReference type="EMBL" id="CAG8435948.1"/>
    </source>
</evidence>
<feature type="compositionally biased region" description="Basic and acidic residues" evidence="7">
    <location>
        <begin position="103"/>
        <end position="113"/>
    </location>
</feature>
<dbReference type="AlphaFoldDB" id="A0A9N8UZJ7"/>
<feature type="compositionally biased region" description="Basic and acidic residues" evidence="7">
    <location>
        <begin position="1"/>
        <end position="14"/>
    </location>
</feature>
<dbReference type="EC" id="3.4.19.12" evidence="2"/>
<sequence length="379" mass="43340">MGGGEEPSREEIHDGSTTNQEENTNAQQNVESSPNLPEKPVNAEEDSSKETKKILDEKSNENTEGTNVEQAQPEIVDNAQAVSAPVTETTSVVNPSPGPVEAPKPEDTANKDAAHEDQVKFQQNLEYEISIKKEEAERTPLVCISEDIQKLYQEYEQGSDVYRNKIMKLAERHNKIRRCRGDGNCFYRAFGFAWFERILLSNNLTILRTALDSLIATKTLLKSSGYQPLVYDDIYDVVEEQMKAIERGERDDSMLLAIFQTDDISNHIVWYLRVITAAYLKKYRQEYEPFLEFETEMDQYCSKYVEVMDQEADHIHVIALTKALNVPVEIAYMSGSDTMEQVNFHEFYPDNEPAGGNITLKPLVLLYRPGHYDILYRKE</sequence>
<dbReference type="GO" id="GO:0071108">
    <property type="term" value="P:protein K48-linked deubiquitination"/>
    <property type="evidence" value="ECO:0007669"/>
    <property type="project" value="TreeGrafter"/>
</dbReference>
<evidence type="ECO:0000256" key="5">
    <source>
        <dbReference type="ARBA" id="ARBA00022801"/>
    </source>
</evidence>
<comment type="catalytic activity">
    <reaction evidence="1">
        <text>Thiol-dependent hydrolysis of ester, thioester, amide, peptide and isopeptide bonds formed by the C-terminal Gly of ubiquitin (a 76-residue protein attached to proteins as an intracellular targeting signal).</text>
        <dbReference type="EC" id="3.4.19.12"/>
    </reaction>
</comment>
<dbReference type="InterPro" id="IPR042467">
    <property type="entry name" value="Peptidase_C65_otubain_sub2"/>
</dbReference>
<evidence type="ECO:0000256" key="2">
    <source>
        <dbReference type="ARBA" id="ARBA00012759"/>
    </source>
</evidence>
<dbReference type="PANTHER" id="PTHR12931:SF15">
    <property type="entry name" value="UBIQUITIN THIOESTERASE OTUBAIN-LIKE"/>
    <property type="match status" value="1"/>
</dbReference>
<evidence type="ECO:0000313" key="10">
    <source>
        <dbReference type="Proteomes" id="UP000789375"/>
    </source>
</evidence>
<comment type="caution">
    <text evidence="9">The sequence shown here is derived from an EMBL/GenBank/DDBJ whole genome shotgun (WGS) entry which is preliminary data.</text>
</comment>
<dbReference type="InterPro" id="IPR042468">
    <property type="entry name" value="Peptidase_C65_otubain_sub1"/>
</dbReference>
<keyword evidence="10" id="KW-1185">Reference proteome</keyword>
<keyword evidence="6" id="KW-0788">Thiol protease</keyword>
<evidence type="ECO:0000256" key="7">
    <source>
        <dbReference type="SAM" id="MobiDB-lite"/>
    </source>
</evidence>
<evidence type="ECO:0000256" key="1">
    <source>
        <dbReference type="ARBA" id="ARBA00000707"/>
    </source>
</evidence>
<dbReference type="InterPro" id="IPR038765">
    <property type="entry name" value="Papain-like_cys_pep_sf"/>
</dbReference>
<keyword evidence="5" id="KW-0378">Hydrolase</keyword>
<dbReference type="GO" id="GO:0005634">
    <property type="term" value="C:nucleus"/>
    <property type="evidence" value="ECO:0007669"/>
    <property type="project" value="TreeGrafter"/>
</dbReference>
<dbReference type="InterPro" id="IPR003323">
    <property type="entry name" value="OTU_dom"/>
</dbReference>
<protein>
    <recommendedName>
        <fullName evidence="2">ubiquitinyl hydrolase 1</fullName>
        <ecNumber evidence="2">3.4.19.12</ecNumber>
    </recommendedName>
</protein>